<dbReference type="SUPFAM" id="SSF56752">
    <property type="entry name" value="D-aminoacid aminotransferase-like PLP-dependent enzymes"/>
    <property type="match status" value="1"/>
</dbReference>
<dbReference type="InterPro" id="IPR043131">
    <property type="entry name" value="BCAT-like_N"/>
</dbReference>
<dbReference type="AlphaFoldDB" id="A0A2S7URZ9"/>
<dbReference type="GO" id="GO:0006532">
    <property type="term" value="P:aspartate biosynthetic process"/>
    <property type="evidence" value="ECO:0007669"/>
    <property type="project" value="TreeGrafter"/>
</dbReference>
<keyword evidence="12 18" id="KW-0663">Pyridoxal phosphate</keyword>
<evidence type="ECO:0000256" key="9">
    <source>
        <dbReference type="ARBA" id="ARBA00022576"/>
    </source>
</evidence>
<dbReference type="FunFam" id="3.20.10.10:FF:000001">
    <property type="entry name" value="Branched-chain-amino-acid aminotransferase"/>
    <property type="match status" value="1"/>
</dbReference>
<comment type="function">
    <text evidence="2 19">Acts on leucine, isoleucine and valine.</text>
</comment>
<comment type="similarity">
    <text evidence="6 17">Belongs to the class-IV pyridoxal-phosphate-dependent aminotransferase family.</text>
</comment>
<name>A0A2S7URZ9_9GAMM</name>
<comment type="pathway">
    <text evidence="3 19">Amino-acid biosynthesis; L-isoleucine biosynthesis; L-isoleucine from 2-oxobutanoate: step 4/4.</text>
</comment>
<evidence type="ECO:0000256" key="17">
    <source>
        <dbReference type="RuleBase" id="RU004106"/>
    </source>
</evidence>
<dbReference type="NCBIfam" id="TIGR01122">
    <property type="entry name" value="ilvE_I"/>
    <property type="match status" value="1"/>
</dbReference>
<evidence type="ECO:0000256" key="3">
    <source>
        <dbReference type="ARBA" id="ARBA00004824"/>
    </source>
</evidence>
<dbReference type="Proteomes" id="UP000239007">
    <property type="component" value="Unassembled WGS sequence"/>
</dbReference>
<dbReference type="UniPathway" id="UPA00048">
    <property type="reaction ID" value="UER00073"/>
</dbReference>
<dbReference type="PANTHER" id="PTHR42743:SF11">
    <property type="entry name" value="AMINODEOXYCHORISMATE LYASE"/>
    <property type="match status" value="1"/>
</dbReference>
<dbReference type="CDD" id="cd01557">
    <property type="entry name" value="BCAT_beta_family"/>
    <property type="match status" value="1"/>
</dbReference>
<evidence type="ECO:0000256" key="16">
    <source>
        <dbReference type="ARBA" id="ARBA00049229"/>
    </source>
</evidence>
<dbReference type="InterPro" id="IPR018300">
    <property type="entry name" value="Aminotrans_IV_CS"/>
</dbReference>
<dbReference type="Pfam" id="PF01063">
    <property type="entry name" value="Aminotran_4"/>
    <property type="match status" value="1"/>
</dbReference>
<keyword evidence="10 19" id="KW-0028">Amino-acid biosynthesis</keyword>
<dbReference type="InterPro" id="IPR033939">
    <property type="entry name" value="BCAT_family"/>
</dbReference>
<reference evidence="20 21" key="1">
    <citation type="submission" date="2016-12" db="EMBL/GenBank/DDBJ databases">
        <title>Diversity of luminous bacteria.</title>
        <authorList>
            <person name="Yoshizawa S."/>
            <person name="Kogure K."/>
        </authorList>
    </citation>
    <scope>NUCLEOTIDE SEQUENCE [LARGE SCALE GENOMIC DNA]</scope>
    <source>
        <strain evidence="20 21">SA4-48</strain>
    </source>
</reference>
<dbReference type="Gene3D" id="3.20.10.10">
    <property type="entry name" value="D-amino Acid Aminotransferase, subunit A, domain 2"/>
    <property type="match status" value="1"/>
</dbReference>
<evidence type="ECO:0000256" key="15">
    <source>
        <dbReference type="ARBA" id="ARBA00048798"/>
    </source>
</evidence>
<evidence type="ECO:0000256" key="14">
    <source>
        <dbReference type="ARBA" id="ARBA00048212"/>
    </source>
</evidence>
<evidence type="ECO:0000313" key="21">
    <source>
        <dbReference type="Proteomes" id="UP000239007"/>
    </source>
</evidence>
<dbReference type="GO" id="GO:0052654">
    <property type="term" value="F:L-leucine-2-oxoglutarate transaminase activity"/>
    <property type="evidence" value="ECO:0007669"/>
    <property type="project" value="RHEA"/>
</dbReference>
<dbReference type="UniPathway" id="UPA00049">
    <property type="reaction ID" value="UER00062"/>
</dbReference>
<keyword evidence="9 19" id="KW-0032">Aminotransferase</keyword>
<dbReference type="InterPro" id="IPR005785">
    <property type="entry name" value="B_amino_transI"/>
</dbReference>
<dbReference type="InterPro" id="IPR001544">
    <property type="entry name" value="Aminotrans_IV"/>
</dbReference>
<comment type="pathway">
    <text evidence="5 19">Amino-acid biosynthesis; L-leucine biosynthesis; L-leucine from 3-methyl-2-oxobutanoate: step 4/4.</text>
</comment>
<dbReference type="PANTHER" id="PTHR42743">
    <property type="entry name" value="AMINO-ACID AMINOTRANSFERASE"/>
    <property type="match status" value="1"/>
</dbReference>
<evidence type="ECO:0000256" key="10">
    <source>
        <dbReference type="ARBA" id="ARBA00022605"/>
    </source>
</evidence>
<accession>A0A2S7URZ9</accession>
<comment type="cofactor">
    <cofactor evidence="1 18">
        <name>pyridoxal 5'-phosphate</name>
        <dbReference type="ChEBI" id="CHEBI:597326"/>
    </cofactor>
</comment>
<comment type="catalytic activity">
    <reaction evidence="15 19">
        <text>L-isoleucine + 2-oxoglutarate = (S)-3-methyl-2-oxopentanoate + L-glutamate</text>
        <dbReference type="Rhea" id="RHEA:24801"/>
        <dbReference type="ChEBI" id="CHEBI:16810"/>
        <dbReference type="ChEBI" id="CHEBI:29985"/>
        <dbReference type="ChEBI" id="CHEBI:35146"/>
        <dbReference type="ChEBI" id="CHEBI:58045"/>
        <dbReference type="EC" id="2.6.1.42"/>
    </reaction>
</comment>
<evidence type="ECO:0000256" key="11">
    <source>
        <dbReference type="ARBA" id="ARBA00022679"/>
    </source>
</evidence>
<comment type="pathway">
    <text evidence="4 19">Amino-acid biosynthesis; L-valine biosynthesis; L-valine from pyruvate: step 4/4.</text>
</comment>
<evidence type="ECO:0000256" key="18">
    <source>
        <dbReference type="RuleBase" id="RU004516"/>
    </source>
</evidence>
<dbReference type="NCBIfam" id="NF005146">
    <property type="entry name" value="PRK06606.1"/>
    <property type="match status" value="1"/>
</dbReference>
<dbReference type="Gene3D" id="3.30.470.10">
    <property type="match status" value="1"/>
</dbReference>
<dbReference type="InterPro" id="IPR043132">
    <property type="entry name" value="BCAT-like_C"/>
</dbReference>
<evidence type="ECO:0000256" key="19">
    <source>
        <dbReference type="RuleBase" id="RU364094"/>
    </source>
</evidence>
<evidence type="ECO:0000256" key="7">
    <source>
        <dbReference type="ARBA" id="ARBA00013053"/>
    </source>
</evidence>
<dbReference type="GO" id="GO:0009097">
    <property type="term" value="P:isoleucine biosynthetic process"/>
    <property type="evidence" value="ECO:0007669"/>
    <property type="project" value="UniProtKB-UniPathway"/>
</dbReference>
<evidence type="ECO:0000256" key="5">
    <source>
        <dbReference type="ARBA" id="ARBA00005072"/>
    </source>
</evidence>
<dbReference type="OrthoDB" id="21319at2"/>
<comment type="catalytic activity">
    <reaction evidence="16 19">
        <text>L-leucine + 2-oxoglutarate = 4-methyl-2-oxopentanoate + L-glutamate</text>
        <dbReference type="Rhea" id="RHEA:18321"/>
        <dbReference type="ChEBI" id="CHEBI:16810"/>
        <dbReference type="ChEBI" id="CHEBI:17865"/>
        <dbReference type="ChEBI" id="CHEBI:29985"/>
        <dbReference type="ChEBI" id="CHEBI:57427"/>
        <dbReference type="EC" id="2.6.1.42"/>
    </reaction>
</comment>
<evidence type="ECO:0000256" key="12">
    <source>
        <dbReference type="ARBA" id="ARBA00022898"/>
    </source>
</evidence>
<dbReference type="GO" id="GO:0052655">
    <property type="term" value="F:L-valine-2-oxoglutarate transaminase activity"/>
    <property type="evidence" value="ECO:0007669"/>
    <property type="project" value="RHEA"/>
</dbReference>
<dbReference type="GO" id="GO:0009099">
    <property type="term" value="P:L-valine biosynthetic process"/>
    <property type="evidence" value="ECO:0007669"/>
    <property type="project" value="UniProtKB-UniPathway"/>
</dbReference>
<proteinExistence type="inferred from homology"/>
<gene>
    <name evidence="19" type="primary">ilvE</name>
    <name evidence="20" type="ORF">BTO11_02915</name>
</gene>
<evidence type="ECO:0000313" key="20">
    <source>
        <dbReference type="EMBL" id="PQJ52707.1"/>
    </source>
</evidence>
<protein>
    <recommendedName>
        <fullName evidence="8 19">Branched-chain-amino-acid aminotransferase</fullName>
        <shortName evidence="19">BCAT</shortName>
        <ecNumber evidence="7 19">2.6.1.42</ecNumber>
    </recommendedName>
</protein>
<dbReference type="UniPathway" id="UPA00047">
    <property type="reaction ID" value="UER00058"/>
</dbReference>
<dbReference type="RefSeq" id="WP_105051173.1">
    <property type="nucleotide sequence ID" value="NZ_BMYG01000004.1"/>
</dbReference>
<evidence type="ECO:0000256" key="2">
    <source>
        <dbReference type="ARBA" id="ARBA00003109"/>
    </source>
</evidence>
<dbReference type="GO" id="GO:0052656">
    <property type="term" value="F:L-isoleucine-2-oxoglutarate transaminase activity"/>
    <property type="evidence" value="ECO:0007669"/>
    <property type="project" value="RHEA"/>
</dbReference>
<dbReference type="GO" id="GO:0009098">
    <property type="term" value="P:L-leucine biosynthetic process"/>
    <property type="evidence" value="ECO:0007669"/>
    <property type="project" value="UniProtKB-UniPathway"/>
</dbReference>
<comment type="catalytic activity">
    <reaction evidence="14 19">
        <text>L-valine + 2-oxoglutarate = 3-methyl-2-oxobutanoate + L-glutamate</text>
        <dbReference type="Rhea" id="RHEA:24813"/>
        <dbReference type="ChEBI" id="CHEBI:11851"/>
        <dbReference type="ChEBI" id="CHEBI:16810"/>
        <dbReference type="ChEBI" id="CHEBI:29985"/>
        <dbReference type="ChEBI" id="CHEBI:57762"/>
        <dbReference type="EC" id="2.6.1.42"/>
    </reaction>
</comment>
<organism evidence="20 21">
    <name type="scientific">Psychrosphaera saromensis</name>
    <dbReference type="NCBI Taxonomy" id="716813"/>
    <lineage>
        <taxon>Bacteria</taxon>
        <taxon>Pseudomonadati</taxon>
        <taxon>Pseudomonadota</taxon>
        <taxon>Gammaproteobacteria</taxon>
        <taxon>Alteromonadales</taxon>
        <taxon>Pseudoalteromonadaceae</taxon>
        <taxon>Psychrosphaera</taxon>
    </lineage>
</organism>
<evidence type="ECO:0000256" key="6">
    <source>
        <dbReference type="ARBA" id="ARBA00009320"/>
    </source>
</evidence>
<keyword evidence="21" id="KW-1185">Reference proteome</keyword>
<evidence type="ECO:0000256" key="4">
    <source>
        <dbReference type="ARBA" id="ARBA00004931"/>
    </source>
</evidence>
<evidence type="ECO:0000256" key="8">
    <source>
        <dbReference type="ARBA" id="ARBA00018179"/>
    </source>
</evidence>
<dbReference type="InterPro" id="IPR036038">
    <property type="entry name" value="Aminotransferase-like"/>
</dbReference>
<dbReference type="GO" id="GO:0005829">
    <property type="term" value="C:cytosol"/>
    <property type="evidence" value="ECO:0007669"/>
    <property type="project" value="TreeGrafter"/>
</dbReference>
<keyword evidence="11 19" id="KW-0808">Transferase</keyword>
<evidence type="ECO:0000256" key="13">
    <source>
        <dbReference type="ARBA" id="ARBA00023304"/>
    </source>
</evidence>
<comment type="caution">
    <text evidence="20">The sequence shown here is derived from an EMBL/GenBank/DDBJ whole genome shotgun (WGS) entry which is preliminary data.</text>
</comment>
<dbReference type="InterPro" id="IPR050571">
    <property type="entry name" value="Class-IV_PLP-Dep_Aminotrnsfr"/>
</dbReference>
<sequence>MALPSSAETIWFNGKLIPFADAKVHVLSHAIHYGSSVFEGVRAYDTPDKGTCIFRLDDHTRRLYDSAKIYRMAIPFTPEQLNQAQKDVVVENGFKSAYLRPAAFYGEIGLGLAVPFNTETDVMVAAMEWGAYLGEEALENGVDAGVSSWNRLAANTMPTGAKAGGNYLSSQLISMEARRHGYGEGIALDIHGYVSEGAGENLFIIRDGIITTTPISAAILPGLTRDTIIKLLKDLGYTVKEQNIPREALYLADEVLMCGTAAEITPVRSVDGIPVGSGKRGPITKQIQDVFFGLFNGTTEDKHNWLTPVK</sequence>
<dbReference type="PROSITE" id="PS00770">
    <property type="entry name" value="AA_TRANSFER_CLASS_4"/>
    <property type="match status" value="1"/>
</dbReference>
<dbReference type="EC" id="2.6.1.42" evidence="7 19"/>
<evidence type="ECO:0000256" key="1">
    <source>
        <dbReference type="ARBA" id="ARBA00001933"/>
    </source>
</evidence>
<dbReference type="EMBL" id="MSCH01000003">
    <property type="protein sequence ID" value="PQJ52707.1"/>
    <property type="molecule type" value="Genomic_DNA"/>
</dbReference>
<keyword evidence="13 19" id="KW-0100">Branched-chain amino acid biosynthesis</keyword>